<keyword evidence="5" id="KW-1185">Reference proteome</keyword>
<feature type="transmembrane region" description="Helical" evidence="2">
    <location>
        <begin position="58"/>
        <end position="78"/>
    </location>
</feature>
<evidence type="ECO:0000313" key="4">
    <source>
        <dbReference type="EMBL" id="GAA0760647.1"/>
    </source>
</evidence>
<evidence type="ECO:0000256" key="2">
    <source>
        <dbReference type="SAM" id="Phobius"/>
    </source>
</evidence>
<dbReference type="Pfam" id="PF00652">
    <property type="entry name" value="Ricin_B_lectin"/>
    <property type="match status" value="1"/>
</dbReference>
<reference evidence="4 5" key="1">
    <citation type="journal article" date="2019" name="Int. J. Syst. Evol. Microbiol.">
        <title>The Global Catalogue of Microorganisms (GCM) 10K type strain sequencing project: providing services to taxonomists for standard genome sequencing and annotation.</title>
        <authorList>
            <consortium name="The Broad Institute Genomics Platform"/>
            <consortium name="The Broad Institute Genome Sequencing Center for Infectious Disease"/>
            <person name="Wu L."/>
            <person name="Ma J."/>
        </authorList>
    </citation>
    <scope>NUCLEOTIDE SEQUENCE [LARGE SCALE GENOMIC DNA]</scope>
    <source>
        <strain evidence="4 5">JCM 15503</strain>
    </source>
</reference>
<dbReference type="CDD" id="cd00161">
    <property type="entry name" value="beta-trefoil_Ricin-like"/>
    <property type="match status" value="1"/>
</dbReference>
<name>A0ABN1KAV3_9BURK</name>
<dbReference type="Proteomes" id="UP001500279">
    <property type="component" value="Unassembled WGS sequence"/>
</dbReference>
<accession>A0ABN1KAV3</accession>
<sequence length="218" mass="23708">MQKQETQGHEAPASTKGDTNDSHGPSSSALESSIVKTSPARLFRLHQRRRAGRAPSRVLCALATGVAAAALTLAGTPARAAGYTNIRVWNTTHCLDNATDNASKLQMWSCDSGSDEKWLKIYNSQLGSFRFINQRTGRCITAPSSGGAAITMKDCDLQALNQEWTVYYSDHTSTGWYYMWQSASLSGYCLNTDSVGNGTVITSQGCNLADQYQHWLEG</sequence>
<evidence type="ECO:0000259" key="3">
    <source>
        <dbReference type="SMART" id="SM00458"/>
    </source>
</evidence>
<feature type="compositionally biased region" description="Polar residues" evidence="1">
    <location>
        <begin position="22"/>
        <end position="34"/>
    </location>
</feature>
<comment type="caution">
    <text evidence="4">The sequence shown here is derived from an EMBL/GenBank/DDBJ whole genome shotgun (WGS) entry which is preliminary data.</text>
</comment>
<gene>
    <name evidence="4" type="ORF">GCM10009107_43380</name>
</gene>
<dbReference type="RefSeq" id="WP_141288837.1">
    <property type="nucleotide sequence ID" value="NZ_BAAAEW010000026.1"/>
</dbReference>
<keyword evidence="2" id="KW-1133">Transmembrane helix</keyword>
<keyword evidence="2" id="KW-0812">Transmembrane</keyword>
<feature type="domain" description="Ricin B lectin" evidence="3">
    <location>
        <begin position="81"/>
        <end position="218"/>
    </location>
</feature>
<dbReference type="Gene3D" id="2.80.10.50">
    <property type="match status" value="1"/>
</dbReference>
<keyword evidence="2" id="KW-0472">Membrane</keyword>
<dbReference type="InterPro" id="IPR000772">
    <property type="entry name" value="Ricin_B_lectin"/>
</dbReference>
<dbReference type="InterPro" id="IPR035992">
    <property type="entry name" value="Ricin_B-like_lectins"/>
</dbReference>
<dbReference type="SUPFAM" id="SSF50370">
    <property type="entry name" value="Ricin B-like lectins"/>
    <property type="match status" value="1"/>
</dbReference>
<dbReference type="EMBL" id="BAAAEW010000026">
    <property type="protein sequence ID" value="GAA0760647.1"/>
    <property type="molecule type" value="Genomic_DNA"/>
</dbReference>
<evidence type="ECO:0000313" key="5">
    <source>
        <dbReference type="Proteomes" id="UP001500279"/>
    </source>
</evidence>
<dbReference type="SMART" id="SM00458">
    <property type="entry name" value="RICIN"/>
    <property type="match status" value="1"/>
</dbReference>
<feature type="region of interest" description="Disordered" evidence="1">
    <location>
        <begin position="1"/>
        <end position="34"/>
    </location>
</feature>
<proteinExistence type="predicted"/>
<protein>
    <recommendedName>
        <fullName evidence="3">Ricin B lectin domain-containing protein</fullName>
    </recommendedName>
</protein>
<dbReference type="PROSITE" id="PS50231">
    <property type="entry name" value="RICIN_B_LECTIN"/>
    <property type="match status" value="1"/>
</dbReference>
<evidence type="ECO:0000256" key="1">
    <source>
        <dbReference type="SAM" id="MobiDB-lite"/>
    </source>
</evidence>
<organism evidence="4 5">
    <name type="scientific">Ideonella azotifigens</name>
    <dbReference type="NCBI Taxonomy" id="513160"/>
    <lineage>
        <taxon>Bacteria</taxon>
        <taxon>Pseudomonadati</taxon>
        <taxon>Pseudomonadota</taxon>
        <taxon>Betaproteobacteria</taxon>
        <taxon>Burkholderiales</taxon>
        <taxon>Sphaerotilaceae</taxon>
        <taxon>Ideonella</taxon>
    </lineage>
</organism>